<feature type="chain" id="PRO_5040812992" evidence="1">
    <location>
        <begin position="22"/>
        <end position="587"/>
    </location>
</feature>
<keyword evidence="4" id="KW-1185">Reference proteome</keyword>
<dbReference type="PROSITE" id="PS51820">
    <property type="entry name" value="PA14"/>
    <property type="match status" value="1"/>
</dbReference>
<dbReference type="GO" id="GO:0016787">
    <property type="term" value="F:hydrolase activity"/>
    <property type="evidence" value="ECO:0007669"/>
    <property type="project" value="InterPro"/>
</dbReference>
<proteinExistence type="predicted"/>
<accession>A0A9X1HKH2</accession>
<evidence type="ECO:0000313" key="4">
    <source>
        <dbReference type="Proteomes" id="UP001139409"/>
    </source>
</evidence>
<dbReference type="AlphaFoldDB" id="A0A9X1HKH2"/>
<dbReference type="InterPro" id="IPR037524">
    <property type="entry name" value="PA14/GLEYA"/>
</dbReference>
<keyword evidence="1" id="KW-0732">Signal</keyword>
<dbReference type="Gene3D" id="2.60.120.560">
    <property type="entry name" value="Exo-inulinase, domain 1"/>
    <property type="match status" value="1"/>
</dbReference>
<protein>
    <submittedName>
        <fullName evidence="3">DUF1080 domain-containing protein</fullName>
    </submittedName>
</protein>
<feature type="signal peptide" evidence="1">
    <location>
        <begin position="1"/>
        <end position="21"/>
    </location>
</feature>
<dbReference type="RefSeq" id="WP_225696622.1">
    <property type="nucleotide sequence ID" value="NZ_JAIXNE010000001.1"/>
</dbReference>
<comment type="caution">
    <text evidence="3">The sequence shown here is derived from an EMBL/GenBank/DDBJ whole genome shotgun (WGS) entry which is preliminary data.</text>
</comment>
<evidence type="ECO:0000259" key="2">
    <source>
        <dbReference type="PROSITE" id="PS51820"/>
    </source>
</evidence>
<dbReference type="Pfam" id="PF06439">
    <property type="entry name" value="3keto-disac_hyd"/>
    <property type="match status" value="1"/>
</dbReference>
<dbReference type="Proteomes" id="UP001139409">
    <property type="component" value="Unassembled WGS sequence"/>
</dbReference>
<evidence type="ECO:0000313" key="3">
    <source>
        <dbReference type="EMBL" id="MCA6073506.1"/>
    </source>
</evidence>
<evidence type="ECO:0000256" key="1">
    <source>
        <dbReference type="SAM" id="SignalP"/>
    </source>
</evidence>
<dbReference type="EMBL" id="JAIXNE010000001">
    <property type="protein sequence ID" value="MCA6073506.1"/>
    <property type="molecule type" value="Genomic_DNA"/>
</dbReference>
<sequence length="587" mass="64313">MIKQYFSTVAVGFLAVTCLFAQEKQLNLSDFENPSKSWEEAGDIMVNPIDGSYETAKGSGVFVNLPSKKNKGEDIRTSEEFSDFDLSFEYMMFPGSNSGVYMQGRYEIQLLDSWKKQNPTSGDNGGIYERWMEDKQTGYEGYAPRQNASRAPGLWQTMSISFQAPRFNDAGEKVENARILSIVLNGVEIQSDVELSGPTRGAWGEESPTGPIRIQGDHGRVAFRNMKITTFNNPVPVIEGMTYEVYKGLFMDVPDFSTLTPVASGSAEIITPSVSSVKGPFLLRYTGKMIINTPGEYDFGAMFNGGAGRLMIDGNEVIAVREWGGDGKATLAAGEHDFELLYGKIYDWAATGLRFATRGPGIRWVSFHDENVNMVTATSPIFVHAPAVHRSFVDIEGGTRLIRAVSVGTEQGIHYTYDMDHGAIVQGWHGNFMNATPMWNDRGDGSARPLGAVTMLDGNNLIVGNGTWSSDTTGTSFRTRGYRLEGETTPLFIYDIFGGKVTDQIVAAADGGGLNRTIRMEGLGSGYQIRLAHGKNISDIGKGLYRVDGDYFIKTSEGTSSTVRSMPDGSMVLQVPAQSNFSYQIIF</sequence>
<organism evidence="3 4">
    <name type="scientific">Fulvivirga sedimenti</name>
    <dbReference type="NCBI Taxonomy" id="2879465"/>
    <lineage>
        <taxon>Bacteria</taxon>
        <taxon>Pseudomonadati</taxon>
        <taxon>Bacteroidota</taxon>
        <taxon>Cytophagia</taxon>
        <taxon>Cytophagales</taxon>
        <taxon>Fulvivirgaceae</taxon>
        <taxon>Fulvivirga</taxon>
    </lineage>
</organism>
<reference evidence="3" key="1">
    <citation type="submission" date="2021-09" db="EMBL/GenBank/DDBJ databases">
        <title>Fulvivirga sp. isolated from coastal sediment.</title>
        <authorList>
            <person name="Yu H."/>
        </authorList>
    </citation>
    <scope>NUCLEOTIDE SEQUENCE</scope>
    <source>
        <strain evidence="3">1062</strain>
    </source>
</reference>
<gene>
    <name evidence="3" type="ORF">LDX50_01445</name>
</gene>
<feature type="domain" description="PA14" evidence="2">
    <location>
        <begin position="236"/>
        <end position="372"/>
    </location>
</feature>
<dbReference type="InterPro" id="IPR010496">
    <property type="entry name" value="AL/BT2_dom"/>
</dbReference>
<name>A0A9X1HKH2_9BACT</name>